<dbReference type="Proteomes" id="UP000008461">
    <property type="component" value="Chromosome"/>
</dbReference>
<protein>
    <submittedName>
        <fullName evidence="1">SOUL heme-binding protein</fullName>
    </submittedName>
</protein>
<evidence type="ECO:0000313" key="2">
    <source>
        <dbReference type="Proteomes" id="UP000008461"/>
    </source>
</evidence>
<accession>F4L4U3</accession>
<dbReference type="InterPro" id="IPR011256">
    <property type="entry name" value="Reg_factor_effector_dom_sf"/>
</dbReference>
<gene>
    <name evidence="1" type="ordered locus">Halhy_6184</name>
</gene>
<dbReference type="InterPro" id="IPR006917">
    <property type="entry name" value="SOUL_heme-bd"/>
</dbReference>
<dbReference type="OrthoDB" id="2156220at2"/>
<reference key="2">
    <citation type="submission" date="2011-04" db="EMBL/GenBank/DDBJ databases">
        <title>Complete sequence of chromosome of Haliscomenobacter hydrossis DSM 1100.</title>
        <authorList>
            <consortium name="US DOE Joint Genome Institute (JGI-PGF)"/>
            <person name="Lucas S."/>
            <person name="Han J."/>
            <person name="Lapidus A."/>
            <person name="Bruce D."/>
            <person name="Goodwin L."/>
            <person name="Pitluck S."/>
            <person name="Peters L."/>
            <person name="Kyrpides N."/>
            <person name="Mavromatis K."/>
            <person name="Ivanova N."/>
            <person name="Ovchinnikova G."/>
            <person name="Pagani I."/>
            <person name="Daligault H."/>
            <person name="Detter J.C."/>
            <person name="Han C."/>
            <person name="Land M."/>
            <person name="Hauser L."/>
            <person name="Markowitz V."/>
            <person name="Cheng J.-F."/>
            <person name="Hugenholtz P."/>
            <person name="Woyke T."/>
            <person name="Wu D."/>
            <person name="Verbarg S."/>
            <person name="Frueling A."/>
            <person name="Brambilla E."/>
            <person name="Klenk H.-P."/>
            <person name="Eisen J.A."/>
        </authorList>
    </citation>
    <scope>NUCLEOTIDE SEQUENCE</scope>
    <source>
        <strain>DSM 1100</strain>
    </source>
</reference>
<evidence type="ECO:0000313" key="1">
    <source>
        <dbReference type="EMBL" id="AEE54005.1"/>
    </source>
</evidence>
<keyword evidence="2" id="KW-1185">Reference proteome</keyword>
<dbReference type="STRING" id="760192.Halhy_6184"/>
<dbReference type="Gene3D" id="3.20.80.10">
    <property type="entry name" value="Regulatory factor, effector binding domain"/>
    <property type="match status" value="1"/>
</dbReference>
<dbReference type="Pfam" id="PF04832">
    <property type="entry name" value="SOUL"/>
    <property type="match status" value="1"/>
</dbReference>
<dbReference type="RefSeq" id="WP_013768527.1">
    <property type="nucleotide sequence ID" value="NC_015510.1"/>
</dbReference>
<dbReference type="KEGG" id="hhy:Halhy_6184"/>
<dbReference type="EMBL" id="CP002691">
    <property type="protein sequence ID" value="AEE54005.1"/>
    <property type="molecule type" value="Genomic_DNA"/>
</dbReference>
<proteinExistence type="predicted"/>
<reference evidence="1 2" key="1">
    <citation type="journal article" date="2011" name="Stand. Genomic Sci.">
        <title>Complete genome sequence of Haliscomenobacter hydrossis type strain (O).</title>
        <authorList>
            <consortium name="US DOE Joint Genome Institute (JGI-PGF)"/>
            <person name="Daligault H."/>
            <person name="Lapidus A."/>
            <person name="Zeytun A."/>
            <person name="Nolan M."/>
            <person name="Lucas S."/>
            <person name="Del Rio T.G."/>
            <person name="Tice H."/>
            <person name="Cheng J.F."/>
            <person name="Tapia R."/>
            <person name="Han C."/>
            <person name="Goodwin L."/>
            <person name="Pitluck S."/>
            <person name="Liolios K."/>
            <person name="Pagani I."/>
            <person name="Ivanova N."/>
            <person name="Huntemann M."/>
            <person name="Mavromatis K."/>
            <person name="Mikhailova N."/>
            <person name="Pati A."/>
            <person name="Chen A."/>
            <person name="Palaniappan K."/>
            <person name="Land M."/>
            <person name="Hauser L."/>
            <person name="Brambilla E.M."/>
            <person name="Rohde M."/>
            <person name="Verbarg S."/>
            <person name="Goker M."/>
            <person name="Bristow J."/>
            <person name="Eisen J.A."/>
            <person name="Markowitz V."/>
            <person name="Hugenholtz P."/>
            <person name="Kyrpides N.C."/>
            <person name="Klenk H.P."/>
            <person name="Woyke T."/>
        </authorList>
    </citation>
    <scope>NUCLEOTIDE SEQUENCE [LARGE SCALE GENOMIC DNA]</scope>
    <source>
        <strain evidence="2">ATCC 27775 / DSM 1100 / LMG 10767 / O</strain>
    </source>
</reference>
<sequence>MKILLILSILLVAFLLIFQLYLLVASYTSETQNYQMVFKGKDFEIRFYPAVVMATINSSAKTYQDLGSSGFGKLANYIVGGNESNLRIAMTSPVHMDINDYTSSMSFVMPAKYVQGNLPKPLNAEVMLETMADEYVAAIRFGGFATEDDIKINTRRLEKNLKRSSIAYYGSFRILGYNPPYQLLGRKNEIIVNVNWGSTSLLSIK</sequence>
<dbReference type="HOGENOM" id="CLU_068699_0_1_10"/>
<dbReference type="PANTHER" id="PTHR11220">
    <property type="entry name" value="HEME-BINDING PROTEIN-RELATED"/>
    <property type="match status" value="1"/>
</dbReference>
<dbReference type="SUPFAM" id="SSF55136">
    <property type="entry name" value="Probable bacterial effector-binding domain"/>
    <property type="match status" value="1"/>
</dbReference>
<dbReference type="AlphaFoldDB" id="F4L4U3"/>
<name>F4L4U3_HALH1</name>
<dbReference type="eggNOG" id="COG3449">
    <property type="taxonomic scope" value="Bacteria"/>
</dbReference>
<organism evidence="1 2">
    <name type="scientific">Haliscomenobacter hydrossis (strain ATCC 27775 / DSM 1100 / LMG 10767 / O)</name>
    <dbReference type="NCBI Taxonomy" id="760192"/>
    <lineage>
        <taxon>Bacteria</taxon>
        <taxon>Pseudomonadati</taxon>
        <taxon>Bacteroidota</taxon>
        <taxon>Saprospiria</taxon>
        <taxon>Saprospirales</taxon>
        <taxon>Haliscomenobacteraceae</taxon>
        <taxon>Haliscomenobacter</taxon>
    </lineage>
</organism>
<dbReference type="PANTHER" id="PTHR11220:SF1">
    <property type="entry name" value="HEME-BINDING PROTEIN 2"/>
    <property type="match status" value="1"/>
</dbReference>